<keyword evidence="2" id="KW-1133">Transmembrane helix</keyword>
<sequence length="300" mass="35032">MRRVKFVLVSSFIAIVSTIIGVSIIFLYLEKQRIDFDQRIEERKRYVYLAKDTINPGEILSDDNLKKVYLECDMPTEYYITEVQLGTMAIIPIEVDMPILRTMCSKGAISDELREVSCEVVNLNDNLMENDYVDIRLRYSNGEDYVVLSKKSVHNLSSLERQKQGEETCYLWLKEEEILNFSAAMVDAYIYSGSSFYTVKYLEPQLQEASNVTYIPRLETLDMIKQYPEIVDTAKVTLKERLRKELENRLHYFITHEIRDINWSMEKSLGEDKKEDINTNPNGNTDTYDGVEETGWEEIP</sequence>
<feature type="compositionally biased region" description="Polar residues" evidence="1">
    <location>
        <begin position="278"/>
        <end position="287"/>
    </location>
</feature>
<dbReference type="KEGG" id="cpy:Cphy_0834"/>
<evidence type="ECO:0000256" key="1">
    <source>
        <dbReference type="SAM" id="MobiDB-lite"/>
    </source>
</evidence>
<dbReference type="AlphaFoldDB" id="A9KKQ0"/>
<reference evidence="4" key="1">
    <citation type="submission" date="2007-11" db="EMBL/GenBank/DDBJ databases">
        <title>Complete genome sequence of Clostridium phytofermentans ISDg.</title>
        <authorList>
            <person name="Leschine S.B."/>
            <person name="Warnick T.A."/>
            <person name="Blanchard J.L."/>
            <person name="Schnell D.J."/>
            <person name="Petit E.L."/>
            <person name="LaTouf W.G."/>
            <person name="Copeland A."/>
            <person name="Lucas S."/>
            <person name="Lapidus A."/>
            <person name="Barry K."/>
            <person name="Glavina del Rio T."/>
            <person name="Dalin E."/>
            <person name="Tice H."/>
            <person name="Pitluck S."/>
            <person name="Kiss H."/>
            <person name="Brettin T."/>
            <person name="Bruce D."/>
            <person name="Detter J.C."/>
            <person name="Han C."/>
            <person name="Kuske C."/>
            <person name="Schmutz J."/>
            <person name="Larimer F."/>
            <person name="Land M."/>
            <person name="Hauser L."/>
            <person name="Kyrpides N."/>
            <person name="Kim E.A."/>
            <person name="Richardson P."/>
        </authorList>
    </citation>
    <scope>NUCLEOTIDE SEQUENCE [LARGE SCALE GENOMIC DNA]</scope>
    <source>
        <strain evidence="4">ATCC 700394 / DSM 18823 / ISDg</strain>
    </source>
</reference>
<feature type="compositionally biased region" description="Acidic residues" evidence="1">
    <location>
        <begin position="289"/>
        <end position="300"/>
    </location>
</feature>
<evidence type="ECO:0000313" key="4">
    <source>
        <dbReference type="Proteomes" id="UP000000370"/>
    </source>
</evidence>
<keyword evidence="2" id="KW-0812">Transmembrane</keyword>
<dbReference type="HOGENOM" id="CLU_926542_0_0_9"/>
<dbReference type="Proteomes" id="UP000000370">
    <property type="component" value="Chromosome"/>
</dbReference>
<proteinExistence type="predicted"/>
<evidence type="ECO:0000313" key="3">
    <source>
        <dbReference type="EMBL" id="ABX41221.1"/>
    </source>
</evidence>
<dbReference type="CDD" id="cd11614">
    <property type="entry name" value="SAF_CpaB_FlgA_like"/>
    <property type="match status" value="1"/>
</dbReference>
<dbReference type="eggNOG" id="COG3745">
    <property type="taxonomic scope" value="Bacteria"/>
</dbReference>
<gene>
    <name evidence="3" type="ordered locus">Cphy_0834</name>
</gene>
<organism evidence="3 4">
    <name type="scientific">Lachnoclostridium phytofermentans (strain ATCC 700394 / DSM 18823 / ISDg)</name>
    <name type="common">Clostridium phytofermentans</name>
    <dbReference type="NCBI Taxonomy" id="357809"/>
    <lineage>
        <taxon>Bacteria</taxon>
        <taxon>Bacillati</taxon>
        <taxon>Bacillota</taxon>
        <taxon>Clostridia</taxon>
        <taxon>Lachnospirales</taxon>
        <taxon>Lachnospiraceae</taxon>
    </lineage>
</organism>
<protein>
    <recommendedName>
        <fullName evidence="5">SAF domain-containing protein</fullName>
    </recommendedName>
</protein>
<accession>A9KKQ0</accession>
<dbReference type="STRING" id="357809.Cphy_0834"/>
<dbReference type="EMBL" id="CP000885">
    <property type="protein sequence ID" value="ABX41221.1"/>
    <property type="molecule type" value="Genomic_DNA"/>
</dbReference>
<evidence type="ECO:0008006" key="5">
    <source>
        <dbReference type="Google" id="ProtNLM"/>
    </source>
</evidence>
<keyword evidence="2" id="KW-0472">Membrane</keyword>
<name>A9KKQ0_LACP7</name>
<evidence type="ECO:0000256" key="2">
    <source>
        <dbReference type="SAM" id="Phobius"/>
    </source>
</evidence>
<keyword evidence="4" id="KW-1185">Reference proteome</keyword>
<feature type="transmembrane region" description="Helical" evidence="2">
    <location>
        <begin position="6"/>
        <end position="29"/>
    </location>
</feature>
<feature type="region of interest" description="Disordered" evidence="1">
    <location>
        <begin position="272"/>
        <end position="300"/>
    </location>
</feature>